<dbReference type="InterPro" id="IPR021679">
    <property type="entry name" value="Toxin_endonuclease_YhaV"/>
</dbReference>
<reference evidence="1 2" key="1">
    <citation type="submission" date="2016-11" db="EMBL/GenBank/DDBJ databases">
        <title>Draft Genome Sequences of Nine Cyanobacterial Strains from Diverse Habitats.</title>
        <authorList>
            <person name="Zhu T."/>
            <person name="Hou S."/>
            <person name="Lu X."/>
            <person name="Hess W.R."/>
        </authorList>
    </citation>
    <scope>NUCLEOTIDE SEQUENCE [LARGE SCALE GENOMIC DNA]</scope>
    <source>
        <strain evidence="1 2">NIES-592</strain>
    </source>
</reference>
<keyword evidence="1" id="KW-0255">Endonuclease</keyword>
<dbReference type="GO" id="GO:0004540">
    <property type="term" value="F:RNA nuclease activity"/>
    <property type="evidence" value="ECO:0007669"/>
    <property type="project" value="InterPro"/>
</dbReference>
<evidence type="ECO:0000313" key="2">
    <source>
        <dbReference type="Proteomes" id="UP000186391"/>
    </source>
</evidence>
<evidence type="ECO:0000313" key="1">
    <source>
        <dbReference type="EMBL" id="OKH12580.1"/>
    </source>
</evidence>
<dbReference type="GO" id="GO:0110001">
    <property type="term" value="C:toxin-antitoxin complex"/>
    <property type="evidence" value="ECO:0007669"/>
    <property type="project" value="InterPro"/>
</dbReference>
<organism evidence="1 2">
    <name type="scientific">Fischerella major NIES-592</name>
    <dbReference type="NCBI Taxonomy" id="210994"/>
    <lineage>
        <taxon>Bacteria</taxon>
        <taxon>Bacillati</taxon>
        <taxon>Cyanobacteriota</taxon>
        <taxon>Cyanophyceae</taxon>
        <taxon>Nostocales</taxon>
        <taxon>Hapalosiphonaceae</taxon>
        <taxon>Fischerella</taxon>
    </lineage>
</organism>
<comment type="caution">
    <text evidence="1">The sequence shown here is derived from an EMBL/GenBank/DDBJ whole genome shotgun (WGS) entry which is preliminary data.</text>
</comment>
<dbReference type="OrthoDB" id="515905at2"/>
<gene>
    <name evidence="1" type="ORF">NIES592_17190</name>
</gene>
<dbReference type="AlphaFoldDB" id="A0A1U7GWM5"/>
<keyword evidence="1" id="KW-0378">Hydrolase</keyword>
<accession>A0A1U7GWM5</accession>
<name>A0A1U7GWM5_9CYAN</name>
<dbReference type="GO" id="GO:0004519">
    <property type="term" value="F:endonuclease activity"/>
    <property type="evidence" value="ECO:0007669"/>
    <property type="project" value="UniProtKB-KW"/>
</dbReference>
<sequence length="160" mass="18976">MSSFTCHGWTIFFYPLFNEQWVELSHRVRILKTKLTKEEFIKHPDAKLLKALDIGIKEKIPQDPFASYFVLQKPLQKYGRLKKMGLPERYRLFFRAFKEQKIIVILWLGFPRKEGDKKDCYQVFSKKVMNGGLPESIHELLAECQKEDFQAEQEDITNDS</sequence>
<protein>
    <submittedName>
        <fullName evidence="1">Endonuclease</fullName>
    </submittedName>
</protein>
<dbReference type="Pfam" id="PF11663">
    <property type="entry name" value="Toxin_YhaV"/>
    <property type="match status" value="1"/>
</dbReference>
<keyword evidence="2" id="KW-1185">Reference proteome</keyword>
<dbReference type="RefSeq" id="WP_073556403.1">
    <property type="nucleotide sequence ID" value="NZ_MRCA01000010.1"/>
</dbReference>
<dbReference type="Proteomes" id="UP000186391">
    <property type="component" value="Unassembled WGS sequence"/>
</dbReference>
<proteinExistence type="predicted"/>
<keyword evidence="1" id="KW-0540">Nuclease</keyword>
<dbReference type="EMBL" id="MRCA01000010">
    <property type="protein sequence ID" value="OKH12580.1"/>
    <property type="molecule type" value="Genomic_DNA"/>
</dbReference>